<evidence type="ECO:0000313" key="2">
    <source>
        <dbReference type="EMBL" id="ADG21988.1"/>
    </source>
</evidence>
<reference evidence="2 3" key="1">
    <citation type="journal article" date="2010" name="J. Virol.">
        <title>The first complete papillomavirus genome characterized from a marsupial host: a novel isolate from Bettongia penicillata.</title>
        <authorList>
            <person name="Bennett M.D."/>
            <person name="Reiss A."/>
            <person name="Stevens H."/>
            <person name="Heylen E."/>
            <person name="Van Ranst M."/>
            <person name="Wayne A."/>
            <person name="Slaven M."/>
            <person name="Mills J.N."/>
            <person name="Warren K.S."/>
            <person name="O'Hara A.J."/>
            <person name="Nicholls P.K."/>
        </authorList>
    </citation>
    <scope>NUCLEOTIDE SEQUENCE [LARGE SCALE GENOMIC DNA]</scope>
</reference>
<dbReference type="EMBL" id="GU220391">
    <property type="protein sequence ID" value="ADG21988.1"/>
    <property type="molecule type" value="Genomic_DNA"/>
</dbReference>
<feature type="compositionally biased region" description="Basic and acidic residues" evidence="1">
    <location>
        <begin position="100"/>
        <end position="115"/>
    </location>
</feature>
<feature type="compositionally biased region" description="Acidic residues" evidence="1">
    <location>
        <begin position="78"/>
        <end position="89"/>
    </location>
</feature>
<name>D6N1C2_9PAPI</name>
<dbReference type="KEGG" id="vg:9122082"/>
<accession>D6N1C2</accession>
<feature type="non-terminal residue" evidence="2">
    <location>
        <position position="1"/>
    </location>
</feature>
<feature type="region of interest" description="Disordered" evidence="1">
    <location>
        <begin position="11"/>
        <end position="125"/>
    </location>
</feature>
<evidence type="ECO:0000256" key="1">
    <source>
        <dbReference type="SAM" id="MobiDB-lite"/>
    </source>
</evidence>
<feature type="compositionally biased region" description="Basic and acidic residues" evidence="1">
    <location>
        <begin position="37"/>
        <end position="46"/>
    </location>
</feature>
<protein>
    <submittedName>
        <fullName evidence="2">E4</fullName>
    </submittedName>
</protein>
<dbReference type="Proteomes" id="UP000144694">
    <property type="component" value="Segment"/>
</dbReference>
<keyword evidence="3" id="KW-1185">Reference proteome</keyword>
<evidence type="ECO:0000313" key="3">
    <source>
        <dbReference type="Proteomes" id="UP000144694"/>
    </source>
</evidence>
<feature type="compositionally biased region" description="Basic and acidic residues" evidence="1">
    <location>
        <begin position="11"/>
        <end position="24"/>
    </location>
</feature>
<dbReference type="RefSeq" id="YP_003622567.1">
    <property type="nucleotide sequence ID" value="NC_014143.1"/>
</dbReference>
<sequence>HSNILSILILLERHTVDEDKENKTPLRRPPPPNLNGPKRERQDQESGLRGPTRRRLGPWEEHSPSRLRPPRKPLTEPIPEEEEFPEESGDGAINLVDQVDPEKERGKKEEGEEKKKKEKPPGPVKSLLEELIDLWKDKLEEDLEKLLQQLRETVEKALVLVL</sequence>
<organism evidence="2 3">
    <name type="scientific">Bettongia penicillata papillomavirus 1</name>
    <dbReference type="NCBI Taxonomy" id="759701"/>
    <lineage>
        <taxon>Viruses</taxon>
        <taxon>Monodnaviria</taxon>
        <taxon>Shotokuvirae</taxon>
        <taxon>Cossaviricota</taxon>
        <taxon>Papovaviricetes</taxon>
        <taxon>Zurhausenvirales</taxon>
        <taxon>Papillomaviridae</taxon>
        <taxon>Firstpapillomavirinae</taxon>
        <taxon>Dyolambdapapillomavirus</taxon>
        <taxon>Dyolambdapapillomavirus 1</taxon>
    </lineage>
</organism>
<proteinExistence type="predicted"/>
<dbReference type="GeneID" id="9122082"/>